<reference evidence="2" key="1">
    <citation type="journal article" date="2015" name="Nat. Genet.">
        <title>The genome and transcriptome of the zoonotic hookworm Ancylostoma ceylanicum identify infection-specific gene families.</title>
        <authorList>
            <person name="Schwarz E.M."/>
            <person name="Hu Y."/>
            <person name="Antoshechkin I."/>
            <person name="Miller M.M."/>
            <person name="Sternberg P.W."/>
            <person name="Aroian R.V."/>
        </authorList>
    </citation>
    <scope>NUCLEOTIDE SEQUENCE</scope>
    <source>
        <strain evidence="2">HY135</strain>
    </source>
</reference>
<protein>
    <submittedName>
        <fullName evidence="1">Uncharacterized protein</fullName>
    </submittedName>
</protein>
<sequence length="122" mass="13856">MRSTAIHVFTRKFAAGNWYRECQSRLPLLRPQHPRWADEATPNIHSARPRRVDVAAAGMAIVTDIPCTNPVTKNGSRDHFGTFQIHCRNQRIEEVWIAVIARITTETKRTSFSAVIQVFSLG</sequence>
<name>A0A016SFB8_9BILA</name>
<organism evidence="1 2">
    <name type="scientific">Ancylostoma ceylanicum</name>
    <dbReference type="NCBI Taxonomy" id="53326"/>
    <lineage>
        <taxon>Eukaryota</taxon>
        <taxon>Metazoa</taxon>
        <taxon>Ecdysozoa</taxon>
        <taxon>Nematoda</taxon>
        <taxon>Chromadorea</taxon>
        <taxon>Rhabditida</taxon>
        <taxon>Rhabditina</taxon>
        <taxon>Rhabditomorpha</taxon>
        <taxon>Strongyloidea</taxon>
        <taxon>Ancylostomatidae</taxon>
        <taxon>Ancylostomatinae</taxon>
        <taxon>Ancylostoma</taxon>
    </lineage>
</organism>
<accession>A0A016SFB8</accession>
<dbReference type="EMBL" id="JARK01001573">
    <property type="protein sequence ID" value="EYB89052.1"/>
    <property type="molecule type" value="Genomic_DNA"/>
</dbReference>
<proteinExistence type="predicted"/>
<evidence type="ECO:0000313" key="1">
    <source>
        <dbReference type="EMBL" id="EYB89052.1"/>
    </source>
</evidence>
<dbReference type="AlphaFoldDB" id="A0A016SFB8"/>
<evidence type="ECO:0000313" key="2">
    <source>
        <dbReference type="Proteomes" id="UP000024635"/>
    </source>
</evidence>
<gene>
    <name evidence="1" type="primary">Acey_s0237.g3251</name>
    <name evidence="1" type="ORF">Y032_0237g3251</name>
</gene>
<comment type="caution">
    <text evidence="1">The sequence shown here is derived from an EMBL/GenBank/DDBJ whole genome shotgun (WGS) entry which is preliminary data.</text>
</comment>
<keyword evidence="2" id="KW-1185">Reference proteome</keyword>
<dbReference type="Proteomes" id="UP000024635">
    <property type="component" value="Unassembled WGS sequence"/>
</dbReference>